<sequence length="654" mass="74167">MSSLDLLRHRRRWALTLSVALVAAVILHSARIYPWFRLLLAESQPWYLDQLPQAPISRQGNCFLPQSAASGSTSSHSAAPIGSIEKTGLDRQHCFHYASRFEPYLAEAWNNTYIDKTKVRLGLQDKSLMTNDLMWYANLLAEKDPLQYPHVKWSQLSLSQSCPASRDSASQNVSRKSDGRKPRTAIVLRCYQDFTWTQDALLHLRALVWELRTAELPFDVDVHLLVEVKDAASHVSMFSMSGRRTILRGSVPIEFWSMVSLWSDKEMTLRYPLYGDFRTGIDAAGSYRGCLLALQRFAVEHPEYDNVVNWEMDTRFTHTYDHLLKSIHTYAYQASAQTYTRWSVQDVNVETSRDSGGTCKNKRADVIVFSPVRDPRGSGWYWEYDVQGYPSMRSMPRAASVGTNLWLSRRAVLALENVTADQHQSLFCEAMAPSLILGSTSLSTVTADDLCAEQLKLVHYPHPIAFKYQASPAKLNQLLNPPSAALSKQHEEVLKDTSYYYASTIAGQIYGQWQSQADACIKPLLLHPIKSHAAPQDRFRRFAFVKGWFSSDTALPLCAVSASKQCAKQIQADVKRYLGRALDPRGQKSLFRWDVERPRYISKRPWIMNSTTRDLVQSIVIFILVASAIRLSMDWRATRGTATFRGDYIPLAAG</sequence>
<dbReference type="PANTHER" id="PTHR36205">
    <property type="entry name" value="CHROMOSOME 19, WHOLE GENOME SHOTGUN SEQUENCE"/>
    <property type="match status" value="1"/>
</dbReference>
<dbReference type="Pfam" id="PF11885">
    <property type="entry name" value="DUF3405"/>
    <property type="match status" value="2"/>
</dbReference>
<proteinExistence type="predicted"/>
<dbReference type="InterPro" id="IPR021822">
    <property type="entry name" value="DUF3405"/>
</dbReference>
<protein>
    <submittedName>
        <fullName evidence="1">Uncharacterized protein</fullName>
    </submittedName>
</protein>
<dbReference type="EMBL" id="LK056689">
    <property type="protein sequence ID" value="CDR88742.1"/>
    <property type="molecule type" value="Genomic_DNA"/>
</dbReference>
<dbReference type="OrthoDB" id="3353407at2759"/>
<name>A0A127Z4X6_9BASI</name>
<dbReference type="AlphaFoldDB" id="A0A127Z4X6"/>
<dbReference type="PANTHER" id="PTHR36205:SF2">
    <property type="entry name" value="MAJOR FACILITATOR SUPERFAMILY TRANSPORTER"/>
    <property type="match status" value="1"/>
</dbReference>
<organism evidence="1">
    <name type="scientific">Sporisorium scitamineum</name>
    <dbReference type="NCBI Taxonomy" id="49012"/>
    <lineage>
        <taxon>Eukaryota</taxon>
        <taxon>Fungi</taxon>
        <taxon>Dikarya</taxon>
        <taxon>Basidiomycota</taxon>
        <taxon>Ustilaginomycotina</taxon>
        <taxon>Ustilaginomycetes</taxon>
        <taxon>Ustilaginales</taxon>
        <taxon>Ustilaginaceae</taxon>
        <taxon>Sporisorium</taxon>
    </lineage>
</organism>
<reference evidence="1" key="1">
    <citation type="submission" date="2014-06" db="EMBL/GenBank/DDBJ databases">
        <authorList>
            <person name="Ju J."/>
            <person name="Zhang J."/>
        </authorList>
    </citation>
    <scope>NUCLEOTIDE SEQUENCE</scope>
    <source>
        <strain evidence="1">SscI8</strain>
    </source>
</reference>
<gene>
    <name evidence="1" type="ORF">SPSC_05574</name>
</gene>
<evidence type="ECO:0000313" key="1">
    <source>
        <dbReference type="EMBL" id="CDR88742.1"/>
    </source>
</evidence>
<accession>A0A127Z4X6</accession>